<protein>
    <submittedName>
        <fullName evidence="2">Stage III sporulation protein AF</fullName>
    </submittedName>
</protein>
<evidence type="ECO:0000313" key="3">
    <source>
        <dbReference type="Proteomes" id="UP000823485"/>
    </source>
</evidence>
<accession>A0ABS2R2H0</accession>
<keyword evidence="1" id="KW-0812">Transmembrane</keyword>
<feature type="transmembrane region" description="Helical" evidence="1">
    <location>
        <begin position="37"/>
        <end position="54"/>
    </location>
</feature>
<comment type="caution">
    <text evidence="2">The sequence shown here is derived from an EMBL/GenBank/DDBJ whole genome shotgun (WGS) entry which is preliminary data.</text>
</comment>
<dbReference type="Proteomes" id="UP000823485">
    <property type="component" value="Unassembled WGS sequence"/>
</dbReference>
<feature type="transmembrane region" description="Helical" evidence="1">
    <location>
        <begin position="6"/>
        <end position="25"/>
    </location>
</feature>
<organism evidence="2 3">
    <name type="scientific">Siminovitchia thermophila</name>
    <dbReference type="NCBI Taxonomy" id="1245522"/>
    <lineage>
        <taxon>Bacteria</taxon>
        <taxon>Bacillati</taxon>
        <taxon>Bacillota</taxon>
        <taxon>Bacilli</taxon>
        <taxon>Bacillales</taxon>
        <taxon>Bacillaceae</taxon>
        <taxon>Siminovitchia</taxon>
    </lineage>
</organism>
<keyword evidence="1" id="KW-0472">Membrane</keyword>
<name>A0ABS2R2H0_9BACI</name>
<gene>
    <name evidence="2" type="ORF">JOC94_000743</name>
</gene>
<reference evidence="2 3" key="1">
    <citation type="submission" date="2021-01" db="EMBL/GenBank/DDBJ databases">
        <title>Genomic Encyclopedia of Type Strains, Phase IV (KMG-IV): sequencing the most valuable type-strain genomes for metagenomic binning, comparative biology and taxonomic classification.</title>
        <authorList>
            <person name="Goeker M."/>
        </authorList>
    </citation>
    <scope>NUCLEOTIDE SEQUENCE [LARGE SCALE GENOMIC DNA]</scope>
    <source>
        <strain evidence="2 3">DSM 105453</strain>
    </source>
</reference>
<dbReference type="NCBIfam" id="TIGR02896">
    <property type="entry name" value="spore_III_AF"/>
    <property type="match status" value="1"/>
</dbReference>
<evidence type="ECO:0000256" key="1">
    <source>
        <dbReference type="SAM" id="Phobius"/>
    </source>
</evidence>
<keyword evidence="1" id="KW-1133">Transmembrane helix</keyword>
<dbReference type="Pfam" id="PF09581">
    <property type="entry name" value="Spore_III_AF"/>
    <property type="match status" value="1"/>
</dbReference>
<dbReference type="EMBL" id="JAFBFH010000003">
    <property type="protein sequence ID" value="MBM7713774.1"/>
    <property type="molecule type" value="Genomic_DNA"/>
</dbReference>
<dbReference type="InterPro" id="IPR014245">
    <property type="entry name" value="Spore_III_AF"/>
</dbReference>
<dbReference type="RefSeq" id="WP_077111352.1">
    <property type="nucleotide sequence ID" value="NZ_JAFBFH010000003.1"/>
</dbReference>
<sequence length="202" mass="22966">MAFLTEWITNIVIFIMLAMIVDMLLPDSSMRKYVKLVTGLLLITIVITPVFKLFSADVEDLIAAFFDPHDETGAILQEKTEEKKKEIESSNDAYILKQMAVQMKELVEKEMINRYGMVITNINIKSKPGAEDMPENIQKITVHLEPETKTGEIKKVQEVTVDLEQQSTDRLPESAEDMIAMLSQYWDVPAEKIEVAGEGRNQ</sequence>
<keyword evidence="3" id="KW-1185">Reference proteome</keyword>
<proteinExistence type="predicted"/>
<evidence type="ECO:0000313" key="2">
    <source>
        <dbReference type="EMBL" id="MBM7713774.1"/>
    </source>
</evidence>